<proteinExistence type="predicted"/>
<dbReference type="CDD" id="cd09272">
    <property type="entry name" value="RNase_HI_RT_Ty1"/>
    <property type="match status" value="1"/>
</dbReference>
<protein>
    <recommendedName>
        <fullName evidence="3">Reverse transcriptase Ty1/copia-type domain-containing protein</fullName>
    </recommendedName>
</protein>
<sequence>MRSKPSILLNQRKYALELISDTGLSGAKLVSTPLEANVKLTTIEYDKLTGTTNDPVYKDVTAYQRMVGRLLYLTITRPDISFAVQVLSQFMQRPKLSHWETALRLVRYIKNCHGQGILLSSTKSLELEAFCDSDWAACPNTRRFVTGYMVKLEDSLISWKSKKQHTVSRSSAEAEYRSMAGAVADSVFTFTV</sequence>
<evidence type="ECO:0000313" key="1">
    <source>
        <dbReference type="EMBL" id="WMV39106.1"/>
    </source>
</evidence>
<dbReference type="Proteomes" id="UP001234989">
    <property type="component" value="Chromosome 7"/>
</dbReference>
<name>A0AAF0ZFP4_SOLVR</name>
<accession>A0AAF0ZFP4</accession>
<organism evidence="1 2">
    <name type="scientific">Solanum verrucosum</name>
    <dbReference type="NCBI Taxonomy" id="315347"/>
    <lineage>
        <taxon>Eukaryota</taxon>
        <taxon>Viridiplantae</taxon>
        <taxon>Streptophyta</taxon>
        <taxon>Embryophyta</taxon>
        <taxon>Tracheophyta</taxon>
        <taxon>Spermatophyta</taxon>
        <taxon>Magnoliopsida</taxon>
        <taxon>eudicotyledons</taxon>
        <taxon>Gunneridae</taxon>
        <taxon>Pentapetalae</taxon>
        <taxon>asterids</taxon>
        <taxon>lamiids</taxon>
        <taxon>Solanales</taxon>
        <taxon>Solanaceae</taxon>
        <taxon>Solanoideae</taxon>
        <taxon>Solaneae</taxon>
        <taxon>Solanum</taxon>
    </lineage>
</organism>
<evidence type="ECO:0000313" key="2">
    <source>
        <dbReference type="Proteomes" id="UP001234989"/>
    </source>
</evidence>
<dbReference type="SUPFAM" id="SSF56672">
    <property type="entry name" value="DNA/RNA polymerases"/>
    <property type="match status" value="1"/>
</dbReference>
<dbReference type="AlphaFoldDB" id="A0AAF0ZFP4"/>
<gene>
    <name evidence="1" type="ORF">MTR67_032491</name>
</gene>
<keyword evidence="2" id="KW-1185">Reference proteome</keyword>
<reference evidence="1" key="1">
    <citation type="submission" date="2023-08" db="EMBL/GenBank/DDBJ databases">
        <title>A de novo genome assembly of Solanum verrucosum Schlechtendal, a Mexican diploid species geographically isolated from the other diploid A-genome species in potato relatives.</title>
        <authorList>
            <person name="Hosaka K."/>
        </authorList>
    </citation>
    <scope>NUCLEOTIDE SEQUENCE</scope>
    <source>
        <tissue evidence="1">Young leaves</tissue>
    </source>
</reference>
<dbReference type="PANTHER" id="PTHR11439">
    <property type="entry name" value="GAG-POL-RELATED RETROTRANSPOSON"/>
    <property type="match status" value="1"/>
</dbReference>
<evidence type="ECO:0008006" key="3">
    <source>
        <dbReference type="Google" id="ProtNLM"/>
    </source>
</evidence>
<dbReference type="PANTHER" id="PTHR11439:SF472">
    <property type="entry name" value="REVERSE TRANSCRIPTASE TY1_COPIA-TYPE DOMAIN-CONTAINING PROTEIN"/>
    <property type="match status" value="1"/>
</dbReference>
<dbReference type="EMBL" id="CP133618">
    <property type="protein sequence ID" value="WMV39106.1"/>
    <property type="molecule type" value="Genomic_DNA"/>
</dbReference>
<dbReference type="InterPro" id="IPR043502">
    <property type="entry name" value="DNA/RNA_pol_sf"/>
</dbReference>